<feature type="domain" description="Solute-binding protein family 3/N-terminal" evidence="4">
    <location>
        <begin position="34"/>
        <end position="259"/>
    </location>
</feature>
<name>A0AAW7I5R3_9GAMM</name>
<organism evidence="5 6">
    <name type="scientific">Aeromonas bestiarum</name>
    <dbReference type="NCBI Taxonomy" id="105751"/>
    <lineage>
        <taxon>Bacteria</taxon>
        <taxon>Pseudomonadati</taxon>
        <taxon>Pseudomonadota</taxon>
        <taxon>Gammaproteobacteria</taxon>
        <taxon>Aeromonadales</taxon>
        <taxon>Aeromonadaceae</taxon>
        <taxon>Aeromonas</taxon>
    </lineage>
</organism>
<keyword evidence="2" id="KW-0732">Signal</keyword>
<evidence type="ECO:0000313" key="5">
    <source>
        <dbReference type="EMBL" id="MDM5142705.1"/>
    </source>
</evidence>
<dbReference type="SUPFAM" id="SSF53850">
    <property type="entry name" value="Periplasmic binding protein-like II"/>
    <property type="match status" value="1"/>
</dbReference>
<dbReference type="InterPro" id="IPR001638">
    <property type="entry name" value="Solute-binding_3/MltF_N"/>
</dbReference>
<dbReference type="Proteomes" id="UP001168216">
    <property type="component" value="Unassembled WGS sequence"/>
</dbReference>
<evidence type="ECO:0000256" key="2">
    <source>
        <dbReference type="ARBA" id="ARBA00022729"/>
    </source>
</evidence>
<protein>
    <submittedName>
        <fullName evidence="5">Transporter substrate-binding domain-containing protein</fullName>
    </submittedName>
</protein>
<proteinExistence type="inferred from homology"/>
<feature type="region of interest" description="Disordered" evidence="3">
    <location>
        <begin position="249"/>
        <end position="282"/>
    </location>
</feature>
<reference evidence="5" key="1">
    <citation type="submission" date="2023-08" db="EMBL/GenBank/DDBJ databases">
        <title>WGS of Aeromonas isolates.</title>
        <authorList>
            <person name="Lee H."/>
        </authorList>
    </citation>
    <scope>NUCLEOTIDE SEQUENCE</scope>
    <source>
        <strain evidence="5">SL22</strain>
    </source>
</reference>
<dbReference type="AlphaFoldDB" id="A0AAW7I5R3"/>
<gene>
    <name evidence="5" type="ORF">OB959_23445</name>
</gene>
<dbReference type="PANTHER" id="PTHR35936">
    <property type="entry name" value="MEMBRANE-BOUND LYTIC MUREIN TRANSGLYCOSYLASE F"/>
    <property type="match status" value="1"/>
</dbReference>
<comment type="similarity">
    <text evidence="1">Belongs to the bacterial solute-binding protein 3 family.</text>
</comment>
<dbReference type="SMART" id="SM00062">
    <property type="entry name" value="PBPb"/>
    <property type="match status" value="1"/>
</dbReference>
<dbReference type="Pfam" id="PF00497">
    <property type="entry name" value="SBP_bac_3"/>
    <property type="match status" value="1"/>
</dbReference>
<dbReference type="Gene3D" id="3.40.190.10">
    <property type="entry name" value="Periplasmic binding protein-like II"/>
    <property type="match status" value="2"/>
</dbReference>
<evidence type="ECO:0000256" key="3">
    <source>
        <dbReference type="SAM" id="MobiDB-lite"/>
    </source>
</evidence>
<evidence type="ECO:0000313" key="6">
    <source>
        <dbReference type="Proteomes" id="UP001168216"/>
    </source>
</evidence>
<evidence type="ECO:0000256" key="1">
    <source>
        <dbReference type="ARBA" id="ARBA00010333"/>
    </source>
</evidence>
<dbReference type="PANTHER" id="PTHR35936:SF35">
    <property type="entry name" value="L-CYSTINE-BINDING PROTEIN TCYJ"/>
    <property type="match status" value="1"/>
</dbReference>
<comment type="caution">
    <text evidence="5">The sequence shown here is derived from an EMBL/GenBank/DDBJ whole genome shotgun (WGS) entry which is preliminary data.</text>
</comment>
<dbReference type="RefSeq" id="WP_290023243.1">
    <property type="nucleotide sequence ID" value="NZ_JAOPLV010000020.1"/>
</dbReference>
<accession>A0AAW7I5R3</accession>
<evidence type="ECO:0000259" key="4">
    <source>
        <dbReference type="SMART" id="SM00062"/>
    </source>
</evidence>
<dbReference type="EMBL" id="JAOPLV010000020">
    <property type="protein sequence ID" value="MDM5142705.1"/>
    <property type="molecule type" value="Genomic_DNA"/>
</dbReference>
<sequence>MAAHITSKRRRWRQAGLLLLLALGLSLPLGAKTRLSVAWGHWPPFSYINPQGSLDGLDVTLTRQILSQAGLEARFRNLPWARALHLIKQQQLDLAMGALDTPERREFARFSAPYRRSTFVLLSHNPIPGHADPWQGIQSLPALCQQTQLHLGKLRGTRPTQRMEHCPALKGANDYNTDDRLIELLLARRLDGVIMEWQYARYRLQQLGADGFIRCQLLLHHQPVSLMFAKEAVSEAELARVNDAIAALPSPGSGFATPPCRFDNPDSEEAAPRPDTAQTRQP</sequence>